<evidence type="ECO:0000313" key="2">
    <source>
        <dbReference type="Proteomes" id="UP000214646"/>
    </source>
</evidence>
<organism evidence="1 2">
    <name type="scientific">Fimbriiglobus ruber</name>
    <dbReference type="NCBI Taxonomy" id="1908690"/>
    <lineage>
        <taxon>Bacteria</taxon>
        <taxon>Pseudomonadati</taxon>
        <taxon>Planctomycetota</taxon>
        <taxon>Planctomycetia</taxon>
        <taxon>Gemmatales</taxon>
        <taxon>Gemmataceae</taxon>
        <taxon>Fimbriiglobus</taxon>
    </lineage>
</organism>
<dbReference type="SUPFAM" id="SSF47336">
    <property type="entry name" value="ACP-like"/>
    <property type="match status" value="1"/>
</dbReference>
<evidence type="ECO:0000313" key="1">
    <source>
        <dbReference type="EMBL" id="OWK39369.1"/>
    </source>
</evidence>
<dbReference type="EMBL" id="NIDE01000010">
    <property type="protein sequence ID" value="OWK39369.1"/>
    <property type="molecule type" value="Genomic_DNA"/>
</dbReference>
<name>A0A225DQ93_9BACT</name>
<comment type="caution">
    <text evidence="1">The sequence shown here is derived from an EMBL/GenBank/DDBJ whole genome shotgun (WGS) entry which is preliminary data.</text>
</comment>
<proteinExistence type="predicted"/>
<gene>
    <name evidence="1" type="ORF">FRUB_05932</name>
</gene>
<dbReference type="AlphaFoldDB" id="A0A225DQ93"/>
<accession>A0A225DQ93</accession>
<dbReference type="Proteomes" id="UP000214646">
    <property type="component" value="Unassembled WGS sequence"/>
</dbReference>
<dbReference type="InterPro" id="IPR036736">
    <property type="entry name" value="ACP-like_sf"/>
</dbReference>
<keyword evidence="2" id="KW-1185">Reference proteome</keyword>
<sequence>MLRPYTSPNNMSNRTPEQIYHDLAEVMAAAFPNHDISTEMGSETRVFADLGLTSIELVVLGERVEQFYGRRLPFGPFLAGLRARGADDLELGEVVAFLQRHV</sequence>
<evidence type="ECO:0008006" key="3">
    <source>
        <dbReference type="Google" id="ProtNLM"/>
    </source>
</evidence>
<reference evidence="2" key="1">
    <citation type="submission" date="2017-06" db="EMBL/GenBank/DDBJ databases">
        <title>Genome analysis of Fimbriiglobus ruber SP5, the first member of the order Planctomycetales with confirmed chitinolytic capability.</title>
        <authorList>
            <person name="Ravin N.V."/>
            <person name="Rakitin A.L."/>
            <person name="Ivanova A.A."/>
            <person name="Beletsky A.V."/>
            <person name="Kulichevskaya I.S."/>
            <person name="Mardanov A.V."/>
            <person name="Dedysh S.N."/>
        </authorList>
    </citation>
    <scope>NUCLEOTIDE SEQUENCE [LARGE SCALE GENOMIC DNA]</scope>
    <source>
        <strain evidence="2">SP5</strain>
    </source>
</reference>
<protein>
    <recommendedName>
        <fullName evidence="3">Carrier domain-containing protein</fullName>
    </recommendedName>
</protein>